<sequence length="66" mass="7177">MPKQKTHSGAKKRFKVTGTGKVKAKHANSSHILGKKSPKRKRKFGRDAILSGADAPRAKRLLGEGK</sequence>
<dbReference type="InterPro" id="IPR018265">
    <property type="entry name" value="Ribosomal_bL35_CS"/>
</dbReference>
<evidence type="ECO:0000256" key="3">
    <source>
        <dbReference type="ARBA" id="ARBA00023274"/>
    </source>
</evidence>
<evidence type="ECO:0000313" key="8">
    <source>
        <dbReference type="Proteomes" id="UP001277761"/>
    </source>
</evidence>
<name>A0ABU4VF88_9ACTN</name>
<evidence type="ECO:0000256" key="1">
    <source>
        <dbReference type="ARBA" id="ARBA00006598"/>
    </source>
</evidence>
<dbReference type="InterPro" id="IPR021137">
    <property type="entry name" value="Ribosomal_bL35-like"/>
</dbReference>
<keyword evidence="2 4" id="KW-0689">Ribosomal protein</keyword>
<organism evidence="7 8">
    <name type="scientific">Patulibacter brassicae</name>
    <dbReference type="NCBI Taxonomy" id="1705717"/>
    <lineage>
        <taxon>Bacteria</taxon>
        <taxon>Bacillati</taxon>
        <taxon>Actinomycetota</taxon>
        <taxon>Thermoleophilia</taxon>
        <taxon>Solirubrobacterales</taxon>
        <taxon>Patulibacteraceae</taxon>
        <taxon>Patulibacter</taxon>
    </lineage>
</organism>
<dbReference type="PANTHER" id="PTHR33343">
    <property type="entry name" value="54S RIBOSOMAL PROTEIN BL35M"/>
    <property type="match status" value="1"/>
</dbReference>
<dbReference type="EMBL" id="JAXAVX010000001">
    <property type="protein sequence ID" value="MDX8150374.1"/>
    <property type="molecule type" value="Genomic_DNA"/>
</dbReference>
<comment type="similarity">
    <text evidence="1 4 5">Belongs to the bacterial ribosomal protein bL35 family.</text>
</comment>
<dbReference type="Proteomes" id="UP001277761">
    <property type="component" value="Unassembled WGS sequence"/>
</dbReference>
<protein>
    <recommendedName>
        <fullName evidence="4">Large ribosomal subunit protein bL35</fullName>
    </recommendedName>
</protein>
<dbReference type="InterPro" id="IPR001706">
    <property type="entry name" value="Ribosomal_bL35"/>
</dbReference>
<evidence type="ECO:0000256" key="6">
    <source>
        <dbReference type="SAM" id="MobiDB-lite"/>
    </source>
</evidence>
<dbReference type="GO" id="GO:0005840">
    <property type="term" value="C:ribosome"/>
    <property type="evidence" value="ECO:0007669"/>
    <property type="project" value="UniProtKB-KW"/>
</dbReference>
<feature type="compositionally biased region" description="Basic residues" evidence="6">
    <location>
        <begin position="22"/>
        <end position="44"/>
    </location>
</feature>
<dbReference type="HAMAP" id="MF_00514">
    <property type="entry name" value="Ribosomal_bL35"/>
    <property type="match status" value="1"/>
</dbReference>
<dbReference type="PANTHER" id="PTHR33343:SF1">
    <property type="entry name" value="LARGE RIBOSOMAL SUBUNIT PROTEIN BL35M"/>
    <property type="match status" value="1"/>
</dbReference>
<evidence type="ECO:0000256" key="5">
    <source>
        <dbReference type="RuleBase" id="RU000568"/>
    </source>
</evidence>
<keyword evidence="3 4" id="KW-0687">Ribonucleoprotein</keyword>
<feature type="compositionally biased region" description="Basic residues" evidence="6">
    <location>
        <begin position="1"/>
        <end position="15"/>
    </location>
</feature>
<feature type="region of interest" description="Disordered" evidence="6">
    <location>
        <begin position="1"/>
        <end position="52"/>
    </location>
</feature>
<dbReference type="PRINTS" id="PR00064">
    <property type="entry name" value="RIBOSOMALL35"/>
</dbReference>
<proteinExistence type="inferred from homology"/>
<dbReference type="Gene3D" id="4.10.410.60">
    <property type="match status" value="1"/>
</dbReference>
<evidence type="ECO:0000313" key="7">
    <source>
        <dbReference type="EMBL" id="MDX8150374.1"/>
    </source>
</evidence>
<dbReference type="NCBIfam" id="TIGR00001">
    <property type="entry name" value="rpmI_bact"/>
    <property type="match status" value="1"/>
</dbReference>
<dbReference type="InterPro" id="IPR037229">
    <property type="entry name" value="Ribosomal_bL35_sf"/>
</dbReference>
<evidence type="ECO:0000256" key="2">
    <source>
        <dbReference type="ARBA" id="ARBA00022980"/>
    </source>
</evidence>
<dbReference type="RefSeq" id="WP_319952524.1">
    <property type="nucleotide sequence ID" value="NZ_JAXAVX010000001.1"/>
</dbReference>
<evidence type="ECO:0000256" key="4">
    <source>
        <dbReference type="HAMAP-Rule" id="MF_00514"/>
    </source>
</evidence>
<gene>
    <name evidence="4 7" type="primary">rpmI</name>
    <name evidence="7" type="ORF">SK069_02100</name>
</gene>
<dbReference type="SUPFAM" id="SSF143034">
    <property type="entry name" value="L35p-like"/>
    <property type="match status" value="1"/>
</dbReference>
<dbReference type="Pfam" id="PF01632">
    <property type="entry name" value="Ribosomal_L35p"/>
    <property type="match status" value="1"/>
</dbReference>
<dbReference type="PROSITE" id="PS00936">
    <property type="entry name" value="RIBOSOMAL_L35"/>
    <property type="match status" value="1"/>
</dbReference>
<comment type="caution">
    <text evidence="7">The sequence shown here is derived from an EMBL/GenBank/DDBJ whole genome shotgun (WGS) entry which is preliminary data.</text>
</comment>
<reference evidence="7 8" key="1">
    <citation type="submission" date="2023-11" db="EMBL/GenBank/DDBJ databases">
        <authorList>
            <person name="Xu M."/>
            <person name="Jiang T."/>
        </authorList>
    </citation>
    <scope>NUCLEOTIDE SEQUENCE [LARGE SCALE GENOMIC DNA]</scope>
    <source>
        <strain evidence="7 8">SD</strain>
    </source>
</reference>
<accession>A0ABU4VF88</accession>
<keyword evidence="8" id="KW-1185">Reference proteome</keyword>